<dbReference type="InterPro" id="IPR035914">
    <property type="entry name" value="Sperma_CUB_dom_sf"/>
</dbReference>
<dbReference type="CDD" id="cd00041">
    <property type="entry name" value="CUB"/>
    <property type="match status" value="1"/>
</dbReference>
<proteinExistence type="predicted"/>
<sequence length="273" mass="31543">MEVRAFLLVISKLLLLSMCYNNCKKGHRIKIIDDFFGLSTFRTGPDTCHYVPGDCTITNSRYSSVIHRYCEGLETCTRFQVDRRNCGSNLTNYEQVEYECVSEEGYISTPNFPNEYTPNSHCRCTLRTQRDGVFVRLSFTQFIIKYDNPCKDWVEVLLDGDIRRLCGAYRKRSKPPTTTQKTDKIQDRLNSLSFYDSIPLYDSIGRNGGVARAPPIGDDIKINTKSLEGAQYIAGSKLVKSDGPYWTNIQRRVRFRPRQRSIRRVRQTVQGWP</sequence>
<comment type="caution">
    <text evidence="6">The sequence shown here is derived from an EMBL/GenBank/DDBJ whole genome shotgun (WGS) entry which is preliminary data.</text>
</comment>
<gene>
    <name evidence="6" type="ORF">LSH36_87g06063</name>
</gene>
<dbReference type="CDD" id="cd22823">
    <property type="entry name" value="Gal_Rha_Lectin"/>
    <property type="match status" value="1"/>
</dbReference>
<evidence type="ECO:0000256" key="4">
    <source>
        <dbReference type="SAM" id="SignalP"/>
    </source>
</evidence>
<evidence type="ECO:0000256" key="3">
    <source>
        <dbReference type="PROSITE-ProRule" id="PRU00059"/>
    </source>
</evidence>
<keyword evidence="2" id="KW-1015">Disulfide bond</keyword>
<keyword evidence="7" id="KW-1185">Reference proteome</keyword>
<dbReference type="Proteomes" id="UP001208570">
    <property type="component" value="Unassembled WGS sequence"/>
</dbReference>
<accession>A0AAD9K2T3</accession>
<evidence type="ECO:0000313" key="7">
    <source>
        <dbReference type="Proteomes" id="UP001208570"/>
    </source>
</evidence>
<dbReference type="SUPFAM" id="SSF49854">
    <property type="entry name" value="Spermadhesin, CUB domain"/>
    <property type="match status" value="1"/>
</dbReference>
<feature type="domain" description="CUB" evidence="5">
    <location>
        <begin position="86"/>
        <end position="167"/>
    </location>
</feature>
<dbReference type="InterPro" id="IPR000859">
    <property type="entry name" value="CUB_dom"/>
</dbReference>
<organism evidence="6 7">
    <name type="scientific">Paralvinella palmiformis</name>
    <dbReference type="NCBI Taxonomy" id="53620"/>
    <lineage>
        <taxon>Eukaryota</taxon>
        <taxon>Metazoa</taxon>
        <taxon>Spiralia</taxon>
        <taxon>Lophotrochozoa</taxon>
        <taxon>Annelida</taxon>
        <taxon>Polychaeta</taxon>
        <taxon>Sedentaria</taxon>
        <taxon>Canalipalpata</taxon>
        <taxon>Terebellida</taxon>
        <taxon>Terebelliformia</taxon>
        <taxon>Alvinellidae</taxon>
        <taxon>Paralvinella</taxon>
    </lineage>
</organism>
<evidence type="ECO:0000256" key="2">
    <source>
        <dbReference type="ARBA" id="ARBA00023157"/>
    </source>
</evidence>
<dbReference type="EMBL" id="JAODUP010000087">
    <property type="protein sequence ID" value="KAK2163033.1"/>
    <property type="molecule type" value="Genomic_DNA"/>
</dbReference>
<dbReference type="Gene3D" id="2.60.120.290">
    <property type="entry name" value="Spermadhesin, CUB domain"/>
    <property type="match status" value="1"/>
</dbReference>
<protein>
    <recommendedName>
        <fullName evidence="5">CUB domain-containing protein</fullName>
    </recommendedName>
</protein>
<dbReference type="PROSITE" id="PS01180">
    <property type="entry name" value="CUB"/>
    <property type="match status" value="1"/>
</dbReference>
<reference evidence="6" key="1">
    <citation type="journal article" date="2023" name="Mol. Biol. Evol.">
        <title>Third-Generation Sequencing Reveals the Adaptive Role of the Epigenome in Three Deep-Sea Polychaetes.</title>
        <authorList>
            <person name="Perez M."/>
            <person name="Aroh O."/>
            <person name="Sun Y."/>
            <person name="Lan Y."/>
            <person name="Juniper S.K."/>
            <person name="Young C.R."/>
            <person name="Angers B."/>
            <person name="Qian P.Y."/>
        </authorList>
    </citation>
    <scope>NUCLEOTIDE SEQUENCE</scope>
    <source>
        <strain evidence="6">P08H-3</strain>
    </source>
</reference>
<feature type="signal peptide" evidence="4">
    <location>
        <begin position="1"/>
        <end position="19"/>
    </location>
</feature>
<evidence type="ECO:0000313" key="6">
    <source>
        <dbReference type="EMBL" id="KAK2163033.1"/>
    </source>
</evidence>
<evidence type="ECO:0000256" key="1">
    <source>
        <dbReference type="ARBA" id="ARBA00022737"/>
    </source>
</evidence>
<dbReference type="AlphaFoldDB" id="A0AAD9K2T3"/>
<keyword evidence="1" id="KW-0677">Repeat</keyword>
<feature type="chain" id="PRO_5042003433" description="CUB domain-containing protein" evidence="4">
    <location>
        <begin position="20"/>
        <end position="273"/>
    </location>
</feature>
<dbReference type="Pfam" id="PF00431">
    <property type="entry name" value="CUB"/>
    <property type="match status" value="1"/>
</dbReference>
<name>A0AAD9K2T3_9ANNE</name>
<dbReference type="PANTHER" id="PTHR24251">
    <property type="entry name" value="OVOCHYMASE-RELATED"/>
    <property type="match status" value="1"/>
</dbReference>
<evidence type="ECO:0000259" key="5">
    <source>
        <dbReference type="PROSITE" id="PS01180"/>
    </source>
</evidence>
<keyword evidence="4" id="KW-0732">Signal</keyword>
<comment type="caution">
    <text evidence="3">Lacks conserved residue(s) required for the propagation of feature annotation.</text>
</comment>